<feature type="domain" description="Protein kinase" evidence="2">
    <location>
        <begin position="99"/>
        <end position="362"/>
    </location>
</feature>
<gene>
    <name evidence="3" type="ORF">VKT23_007828</name>
</gene>
<feature type="region of interest" description="Disordered" evidence="1">
    <location>
        <begin position="371"/>
        <end position="392"/>
    </location>
</feature>
<dbReference type="Pfam" id="PF07714">
    <property type="entry name" value="PK_Tyr_Ser-Thr"/>
    <property type="match status" value="1"/>
</dbReference>
<dbReference type="Proteomes" id="UP001498398">
    <property type="component" value="Unassembled WGS sequence"/>
</dbReference>
<dbReference type="SUPFAM" id="SSF56112">
    <property type="entry name" value="Protein kinase-like (PK-like)"/>
    <property type="match status" value="2"/>
</dbReference>
<keyword evidence="4" id="KW-1185">Reference proteome</keyword>
<dbReference type="PANTHER" id="PTHR44329">
    <property type="entry name" value="SERINE/THREONINE-PROTEIN KINASE TNNI3K-RELATED"/>
    <property type="match status" value="1"/>
</dbReference>
<feature type="compositionally biased region" description="Low complexity" evidence="1">
    <location>
        <begin position="382"/>
        <end position="392"/>
    </location>
</feature>
<protein>
    <recommendedName>
        <fullName evidence="2">Protein kinase domain-containing protein</fullName>
    </recommendedName>
</protein>
<feature type="domain" description="Protein kinase" evidence="2">
    <location>
        <begin position="433"/>
        <end position="680"/>
    </location>
</feature>
<dbReference type="PROSITE" id="PS00108">
    <property type="entry name" value="PROTEIN_KINASE_ST"/>
    <property type="match status" value="1"/>
</dbReference>
<proteinExistence type="predicted"/>
<evidence type="ECO:0000313" key="3">
    <source>
        <dbReference type="EMBL" id="KAK7462223.1"/>
    </source>
</evidence>
<dbReference type="Pfam" id="PF00069">
    <property type="entry name" value="Pkinase"/>
    <property type="match status" value="1"/>
</dbReference>
<dbReference type="EMBL" id="JBANRG010000011">
    <property type="protein sequence ID" value="KAK7462223.1"/>
    <property type="molecule type" value="Genomic_DNA"/>
</dbReference>
<dbReference type="PROSITE" id="PS50011">
    <property type="entry name" value="PROTEIN_KINASE_DOM"/>
    <property type="match status" value="2"/>
</dbReference>
<dbReference type="SMART" id="SM00220">
    <property type="entry name" value="S_TKc"/>
    <property type="match status" value="2"/>
</dbReference>
<evidence type="ECO:0000256" key="1">
    <source>
        <dbReference type="SAM" id="MobiDB-lite"/>
    </source>
</evidence>
<dbReference type="InterPro" id="IPR051681">
    <property type="entry name" value="Ser/Thr_Kinases-Pseudokinases"/>
</dbReference>
<dbReference type="InterPro" id="IPR000719">
    <property type="entry name" value="Prot_kinase_dom"/>
</dbReference>
<name>A0ABR1JL77_9AGAR</name>
<comment type="caution">
    <text evidence="3">The sequence shown here is derived from an EMBL/GenBank/DDBJ whole genome shotgun (WGS) entry which is preliminary data.</text>
</comment>
<reference evidence="3 4" key="1">
    <citation type="submission" date="2024-01" db="EMBL/GenBank/DDBJ databases">
        <title>A draft genome for the cacao thread blight pathogen Marasmiellus scandens.</title>
        <authorList>
            <person name="Baruah I.K."/>
            <person name="Leung J."/>
            <person name="Bukari Y."/>
            <person name="Amoako-Attah I."/>
            <person name="Meinhardt L.W."/>
            <person name="Bailey B.A."/>
            <person name="Cohen S.P."/>
        </authorList>
    </citation>
    <scope>NUCLEOTIDE SEQUENCE [LARGE SCALE GENOMIC DNA]</scope>
    <source>
        <strain evidence="3 4">GH-19</strain>
    </source>
</reference>
<feature type="compositionally biased region" description="Polar residues" evidence="1">
    <location>
        <begin position="371"/>
        <end position="381"/>
    </location>
</feature>
<dbReference type="InterPro" id="IPR008271">
    <property type="entry name" value="Ser/Thr_kinase_AS"/>
</dbReference>
<dbReference type="Gene3D" id="1.10.510.10">
    <property type="entry name" value="Transferase(Phosphotransferase) domain 1"/>
    <property type="match status" value="2"/>
</dbReference>
<accession>A0ABR1JL77</accession>
<sequence length="682" mass="76977">MINCLDTANPPKVAEAIAKDEPQVEKLLIKVLNSDSERKAALSLRGHDAELFMDVLQNFELDHHTDRPDLAKDARKLLVSLSKLSTNLPETMFISGVEPVKERNVHGGTFGDVYRSFFEGRPVALKRLRIFQRSDESEKKALYKRFCREALIWQTLRHEFVLPFLGIDAENFPRQPCMVSPWMSNGTLNHFLKKNPKANIDKLLFEIAQGIDYLHSQSIVHGDIKGVNILIDEYWKPHLADFGLTLFADATRQNTTDMGGTLRWMAPELFDESAPCRRTSASDIYAYGCLCIEAYTGKPPYQEIRGELQVIGLVKSGIRPSRPTGSSTMTDGLWELVNACWHQDSSSRLKSNMVVEGLRTILRQSAIDNSQHSTSPLLNAHSSASLGSGRRLSSYSNPAEEVVKRNIMSSQDQAEFARCLKRIRHHADPGRMYRDIKILRYNSSIKFSEAAIRGTNSKVTIKQFRTSSQDVKTLRRLVDEFHDMRYLHHANLINYIDLFQHESDIWVVLEGIHKTISLKKVISANVSRDAGLKESFIATVLRNVGQALHYLHRHAINHGNINSEEILLSYIGKSILVRLKLGAMLEDTDITRTSICPPEIVDSGEEGRSAAADVWSLGVLAIEMFDSTVDISLPSSVLLEHMRNSNPRPSALMLDFLEQILQIDPRKRPVIASLLQNSFLQK</sequence>
<evidence type="ECO:0000313" key="4">
    <source>
        <dbReference type="Proteomes" id="UP001498398"/>
    </source>
</evidence>
<evidence type="ECO:0000259" key="2">
    <source>
        <dbReference type="PROSITE" id="PS50011"/>
    </source>
</evidence>
<organism evidence="3 4">
    <name type="scientific">Marasmiellus scandens</name>
    <dbReference type="NCBI Taxonomy" id="2682957"/>
    <lineage>
        <taxon>Eukaryota</taxon>
        <taxon>Fungi</taxon>
        <taxon>Dikarya</taxon>
        <taxon>Basidiomycota</taxon>
        <taxon>Agaricomycotina</taxon>
        <taxon>Agaricomycetes</taxon>
        <taxon>Agaricomycetidae</taxon>
        <taxon>Agaricales</taxon>
        <taxon>Marasmiineae</taxon>
        <taxon>Omphalotaceae</taxon>
        <taxon>Marasmiellus</taxon>
    </lineage>
</organism>
<dbReference type="Gene3D" id="3.30.200.20">
    <property type="entry name" value="Phosphorylase Kinase, domain 1"/>
    <property type="match status" value="1"/>
</dbReference>
<dbReference type="InterPro" id="IPR001245">
    <property type="entry name" value="Ser-Thr/Tyr_kinase_cat_dom"/>
</dbReference>
<dbReference type="InterPro" id="IPR011009">
    <property type="entry name" value="Kinase-like_dom_sf"/>
</dbReference>